<protein>
    <submittedName>
        <fullName evidence="1">Uncharacterized protein</fullName>
    </submittedName>
</protein>
<reference evidence="1" key="1">
    <citation type="submission" date="2020-03" db="EMBL/GenBank/DDBJ databases">
        <title>FDA dAtabase for Regulatory Grade micrObial Sequences (FDA-ARGOS): Supporting development and validation of Infectious Disease Dx tests.</title>
        <authorList>
            <person name="Campos J."/>
            <person name="Goldberg B."/>
            <person name="Tallon L."/>
            <person name="Sadzewicz L."/>
            <person name="Vavikolanu K."/>
            <person name="Mehta A."/>
            <person name="Aluvathingal J."/>
            <person name="Nadendla S."/>
            <person name="Nandy P."/>
            <person name="Geyer C."/>
            <person name="Yan Y."/>
            <person name="Sichtig H."/>
        </authorList>
    </citation>
    <scope>NUCLEOTIDE SEQUENCE [LARGE SCALE GENOMIC DNA]</scope>
    <source>
        <strain evidence="1">FDAARGOS_652</strain>
    </source>
</reference>
<dbReference type="OrthoDB" id="4010849at2759"/>
<accession>A0A8X7TBM4</accession>
<dbReference type="Proteomes" id="UP000590412">
    <property type="component" value="Unassembled WGS sequence"/>
</dbReference>
<sequence length="91" mass="10783">MGYTKQEKQALINHLKLERSRVAKQNEEALQKATQQTYLKVVRRLNQVSVSLRQVTLKDVLQVERRKRLEARSLIKDIQELKKNLVKQKVM</sequence>
<name>A0A8X7TBM4_CANPA</name>
<evidence type="ECO:0000313" key="1">
    <source>
        <dbReference type="EMBL" id="KAF6057457.1"/>
    </source>
</evidence>
<dbReference type="EMBL" id="JABWAB010000003">
    <property type="protein sequence ID" value="KAF6057457.1"/>
    <property type="molecule type" value="Genomic_DNA"/>
</dbReference>
<gene>
    <name evidence="1" type="ORF">FOB60_002012</name>
</gene>
<dbReference type="AlphaFoldDB" id="A0A8X7TBM4"/>
<proteinExistence type="predicted"/>
<organism evidence="1 2">
    <name type="scientific">Candida parapsilosis</name>
    <name type="common">Yeast</name>
    <dbReference type="NCBI Taxonomy" id="5480"/>
    <lineage>
        <taxon>Eukaryota</taxon>
        <taxon>Fungi</taxon>
        <taxon>Dikarya</taxon>
        <taxon>Ascomycota</taxon>
        <taxon>Saccharomycotina</taxon>
        <taxon>Pichiomycetes</taxon>
        <taxon>Debaryomycetaceae</taxon>
        <taxon>Candida/Lodderomyces clade</taxon>
        <taxon>Candida</taxon>
    </lineage>
</organism>
<comment type="caution">
    <text evidence="1">The sequence shown here is derived from an EMBL/GenBank/DDBJ whole genome shotgun (WGS) entry which is preliminary data.</text>
</comment>
<evidence type="ECO:0000313" key="2">
    <source>
        <dbReference type="Proteomes" id="UP000590412"/>
    </source>
</evidence>